<protein>
    <recommendedName>
        <fullName evidence="4">Nuclear fragile X mental retardation-interacting protein 2</fullName>
    </recommendedName>
</protein>
<feature type="compositionally biased region" description="Polar residues" evidence="1">
    <location>
        <begin position="287"/>
        <end position="296"/>
    </location>
</feature>
<evidence type="ECO:0000313" key="2">
    <source>
        <dbReference type="EMBL" id="KAG7322624.1"/>
    </source>
</evidence>
<feature type="compositionally biased region" description="Basic and acidic residues" evidence="1">
    <location>
        <begin position="413"/>
        <end position="423"/>
    </location>
</feature>
<name>A0A9D3SKL3_9TELE</name>
<dbReference type="GO" id="GO:0003723">
    <property type="term" value="F:RNA binding"/>
    <property type="evidence" value="ECO:0007669"/>
    <property type="project" value="InterPro"/>
</dbReference>
<feature type="region of interest" description="Disordered" evidence="1">
    <location>
        <begin position="406"/>
        <end position="432"/>
    </location>
</feature>
<dbReference type="AlphaFoldDB" id="A0A9D3SKL3"/>
<gene>
    <name evidence="2" type="ORF">KOW79_013970</name>
</gene>
<evidence type="ECO:0000256" key="1">
    <source>
        <dbReference type="SAM" id="MobiDB-lite"/>
    </source>
</evidence>
<dbReference type="GO" id="GO:0010494">
    <property type="term" value="C:cytoplasmic stress granule"/>
    <property type="evidence" value="ECO:0007669"/>
    <property type="project" value="TreeGrafter"/>
</dbReference>
<dbReference type="Pfam" id="PF15293">
    <property type="entry name" value="NUFIP2"/>
    <property type="match status" value="1"/>
</dbReference>
<evidence type="ECO:0008006" key="4">
    <source>
        <dbReference type="Google" id="ProtNLM"/>
    </source>
</evidence>
<feature type="region of interest" description="Disordered" evidence="1">
    <location>
        <begin position="273"/>
        <end position="296"/>
    </location>
</feature>
<feature type="compositionally biased region" description="Basic and acidic residues" evidence="1">
    <location>
        <begin position="77"/>
        <end position="93"/>
    </location>
</feature>
<reference evidence="2 3" key="1">
    <citation type="submission" date="2021-06" db="EMBL/GenBank/DDBJ databases">
        <title>Chromosome-level genome assembly of the red-tail catfish (Hemibagrus wyckioides).</title>
        <authorList>
            <person name="Shao F."/>
        </authorList>
    </citation>
    <scope>NUCLEOTIDE SEQUENCE [LARGE SCALE GENOMIC DNA]</scope>
    <source>
        <strain evidence="2">EC202008001</strain>
        <tissue evidence="2">Blood</tissue>
    </source>
</reference>
<dbReference type="Proteomes" id="UP000824219">
    <property type="component" value="Linkage Group LG16"/>
</dbReference>
<dbReference type="PANTHER" id="PTHR28333:SF2">
    <property type="entry name" value="FMR1-INTERACTING PROTEIN NUFIP2"/>
    <property type="match status" value="1"/>
</dbReference>
<comment type="caution">
    <text evidence="2">The sequence shown here is derived from an EMBL/GenBank/DDBJ whole genome shotgun (WGS) entry which is preliminary data.</text>
</comment>
<dbReference type="GO" id="GO:0005654">
    <property type="term" value="C:nucleoplasm"/>
    <property type="evidence" value="ECO:0007669"/>
    <property type="project" value="TreeGrafter"/>
</dbReference>
<organism evidence="2 3">
    <name type="scientific">Hemibagrus wyckioides</name>
    <dbReference type="NCBI Taxonomy" id="337641"/>
    <lineage>
        <taxon>Eukaryota</taxon>
        <taxon>Metazoa</taxon>
        <taxon>Chordata</taxon>
        <taxon>Craniata</taxon>
        <taxon>Vertebrata</taxon>
        <taxon>Euteleostomi</taxon>
        <taxon>Actinopterygii</taxon>
        <taxon>Neopterygii</taxon>
        <taxon>Teleostei</taxon>
        <taxon>Ostariophysi</taxon>
        <taxon>Siluriformes</taxon>
        <taxon>Bagridae</taxon>
        <taxon>Hemibagrus</taxon>
    </lineage>
</organism>
<dbReference type="InterPro" id="IPR032747">
    <property type="entry name" value="NUFIP2"/>
</dbReference>
<sequence length="501" mass="54623">MDGNHQTSVLKHYEVKNMHKKEPVLSMNGEVVLGSGYITNGYSSKPTDNDGSGSESGYTTPKKRRARRSSMKGTENTSREKEKVARPYSKQDTETLSPEIPGKGLHTRNCTRTCGKPEVHTAVRRTGVRDASPVTEMQKLSDRNSDSKISVSLVGKKTDDRISKTKLVSSVGSKEDSWTLFKPPPVFPVDNSSAKIVPKISYASKVKENLNKVTQASVETTQTPGKPSHVPMSAVKTVTSASFTNLSASLDTNGCYSVETSFESAAGLSIVPSASDNPAEKDVESAPDNSCSSPSCLSAPEPRKLFVYPHKPLNMQPPAAQTNQKALGDIFQNQWGLSFINEPNAGPEGAPVTRLAVPFEISDITFQLGNVPFLIQPSLKAVSLPAPQEVQRRSNGMDAAAVQDCSQAQPVHQETRKAERSSDACEDSDAESTRNSLLNSVLGLSKTHTEKEKVGAYMWGWADLQAAVLYHTKEFEYLLTLHKQDSKRVTYYEEVMDGPDH</sequence>
<feature type="region of interest" description="Disordered" evidence="1">
    <location>
        <begin position="42"/>
        <end position="146"/>
    </location>
</feature>
<dbReference type="OrthoDB" id="8849279at2759"/>
<evidence type="ECO:0000313" key="3">
    <source>
        <dbReference type="Proteomes" id="UP000824219"/>
    </source>
</evidence>
<feature type="compositionally biased region" description="Basic residues" evidence="1">
    <location>
        <begin position="61"/>
        <end position="70"/>
    </location>
</feature>
<proteinExistence type="predicted"/>
<dbReference type="EMBL" id="JAHKSW010000016">
    <property type="protein sequence ID" value="KAG7322624.1"/>
    <property type="molecule type" value="Genomic_DNA"/>
</dbReference>
<feature type="compositionally biased region" description="Polar residues" evidence="1">
    <location>
        <begin position="42"/>
        <end position="59"/>
    </location>
</feature>
<dbReference type="PANTHER" id="PTHR28333">
    <property type="entry name" value="NUCLEAR FRAGILE X MENTAL RETARDATION-INTERACTING PROTEIN 2"/>
    <property type="match status" value="1"/>
</dbReference>
<keyword evidence="3" id="KW-1185">Reference proteome</keyword>
<accession>A0A9D3SKL3</accession>